<evidence type="ECO:0000313" key="2">
    <source>
        <dbReference type="Proteomes" id="UP000000593"/>
    </source>
</evidence>
<organism evidence="1 2">
    <name type="scientific">Photobacterium profundum (strain SS9)</name>
    <dbReference type="NCBI Taxonomy" id="298386"/>
    <lineage>
        <taxon>Bacteria</taxon>
        <taxon>Pseudomonadati</taxon>
        <taxon>Pseudomonadota</taxon>
        <taxon>Gammaproteobacteria</taxon>
        <taxon>Vibrionales</taxon>
        <taxon>Vibrionaceae</taxon>
        <taxon>Photobacterium</taxon>
    </lineage>
</organism>
<dbReference type="STRING" id="298386.PBPRB0939"/>
<reference evidence="2" key="1">
    <citation type="journal article" date="2005" name="Science">
        <title>Life at depth: Photobacterium profundum genome sequence and expression analysis.</title>
        <authorList>
            <person name="Vezzi A."/>
            <person name="Campanaro S."/>
            <person name="D'Angelo M."/>
            <person name="Simonato F."/>
            <person name="Vitulo N."/>
            <person name="Lauro F.M."/>
            <person name="Cestaro A."/>
            <person name="Malacrida G."/>
            <person name="Simionati B."/>
            <person name="Cannata N."/>
            <person name="Romualdi C."/>
            <person name="Bartlett D.H."/>
            <person name="Valle G."/>
        </authorList>
    </citation>
    <scope>NUCLEOTIDE SEQUENCE [LARGE SCALE GENOMIC DNA]</scope>
    <source>
        <strain evidence="2">ATCC BAA-1253 / SS9</strain>
    </source>
</reference>
<dbReference type="eggNOG" id="ENOG502ZTHD">
    <property type="taxonomic scope" value="Bacteria"/>
</dbReference>
<dbReference type="Proteomes" id="UP000000593">
    <property type="component" value="Chromosome 2"/>
</dbReference>
<sequence>MQSRQRNQFQAVGEFIFIEACSSEVLIQTERGEYKLKQGAQVIDPQLSGHVSVENLGEAGTIDIRCGFGRYIPPTDGESVTVSQIPAIKIADNQQVIVSQLPAVQLEATQVLAMKMADGQQVEVSAMPKMKLESGQAVRVYATTPLLTKPVGGSSVSGSTLTIESGGIVLEENTLRCHVLIKANKANQATVSLDGYELDAGEKQKIETSGALTFSGTDGDTIQVLEVLK</sequence>
<name>Q6LIR9_PHOPR</name>
<keyword evidence="2" id="KW-1185">Reference proteome</keyword>
<protein>
    <submittedName>
        <fullName evidence="1">Uncharacterized protein</fullName>
    </submittedName>
</protein>
<dbReference type="KEGG" id="ppr:PBPRB0939"/>
<dbReference type="EMBL" id="CR378678">
    <property type="protein sequence ID" value="CAG22811.1"/>
    <property type="molecule type" value="Genomic_DNA"/>
</dbReference>
<evidence type="ECO:0000313" key="1">
    <source>
        <dbReference type="EMBL" id="CAG22811.1"/>
    </source>
</evidence>
<dbReference type="HOGENOM" id="CLU_101814_0_0_6"/>
<proteinExistence type="predicted"/>
<dbReference type="AlphaFoldDB" id="Q6LIR9"/>
<gene>
    <name evidence="1" type="primary">VV20292</name>
    <name evidence="1" type="ordered locus">PBPRB0939</name>
</gene>
<accession>Q6LIR9</accession>